<dbReference type="InterPro" id="IPR018697">
    <property type="entry name" value="DUF2199"/>
</dbReference>
<evidence type="ECO:0000313" key="1">
    <source>
        <dbReference type="EMBL" id="MBO0359842.1"/>
    </source>
</evidence>
<dbReference type="Pfam" id="PF09965">
    <property type="entry name" value="DUF2199"/>
    <property type="match status" value="1"/>
</dbReference>
<comment type="caution">
    <text evidence="1">The sequence shown here is derived from an EMBL/GenBank/DDBJ whole genome shotgun (WGS) entry which is preliminary data.</text>
</comment>
<reference evidence="1" key="1">
    <citation type="submission" date="2021-03" db="EMBL/GenBank/DDBJ databases">
        <authorList>
            <person name="Kim M.K."/>
        </authorList>
    </citation>
    <scope>NUCLEOTIDE SEQUENCE</scope>
    <source>
        <strain evidence="1">BT186</strain>
    </source>
</reference>
<protein>
    <submittedName>
        <fullName evidence="1">DUF2199 domain-containing protein</fullName>
    </submittedName>
</protein>
<organism evidence="1 2">
    <name type="scientific">Hymenobacter telluris</name>
    <dbReference type="NCBI Taxonomy" id="2816474"/>
    <lineage>
        <taxon>Bacteria</taxon>
        <taxon>Pseudomonadati</taxon>
        <taxon>Bacteroidota</taxon>
        <taxon>Cytophagia</taxon>
        <taxon>Cytophagales</taxon>
        <taxon>Hymenobacteraceae</taxon>
        <taxon>Hymenobacter</taxon>
    </lineage>
</organism>
<accession>A0A939F045</accession>
<dbReference type="EMBL" id="JAFLQZ010000014">
    <property type="protein sequence ID" value="MBO0359842.1"/>
    <property type="molecule type" value="Genomic_DNA"/>
</dbReference>
<sequence length="166" mass="19010">MMSFICACCGKTHDALPDLGFAKPEPYFDVPEEERKLRVQLTSDTCIIDEEHYFIRGILEIPVHEQEESFGLGVWVSQKKEHFYTYLEQPNTAEIGPYFGWLCSSILAFGNTYLLKTKAHFQGDNRRPQIELEPTEEPLAIAQREGISLERAWEIVHEYLPSGADG</sequence>
<proteinExistence type="predicted"/>
<evidence type="ECO:0000313" key="2">
    <source>
        <dbReference type="Proteomes" id="UP000664144"/>
    </source>
</evidence>
<keyword evidence="2" id="KW-1185">Reference proteome</keyword>
<name>A0A939F045_9BACT</name>
<dbReference type="AlphaFoldDB" id="A0A939F045"/>
<dbReference type="Proteomes" id="UP000664144">
    <property type="component" value="Unassembled WGS sequence"/>
</dbReference>
<gene>
    <name evidence="1" type="ORF">J0X19_17920</name>
</gene>